<reference evidence="1 2" key="1">
    <citation type="journal article" date="2019" name="Emerg. Microbes Infect.">
        <title>Comprehensive subspecies identification of 175 nontuberculous mycobacteria species based on 7547 genomic profiles.</title>
        <authorList>
            <person name="Matsumoto Y."/>
            <person name="Kinjo T."/>
            <person name="Motooka D."/>
            <person name="Nabeya D."/>
            <person name="Jung N."/>
            <person name="Uechi K."/>
            <person name="Horii T."/>
            <person name="Iida T."/>
            <person name="Fujita J."/>
            <person name="Nakamura S."/>
        </authorList>
    </citation>
    <scope>NUCLEOTIDE SEQUENCE [LARGE SCALE GENOMIC DNA]</scope>
    <source>
        <strain evidence="1 2">JCM 18113</strain>
    </source>
</reference>
<sequence>MRSEAFETDYGATHPKVVAKIVEDADLLLDFYKVSGRALGSPARRQSD</sequence>
<protein>
    <submittedName>
        <fullName evidence="1">Uncharacterized protein</fullName>
    </submittedName>
</protein>
<proteinExistence type="predicted"/>
<dbReference type="Proteomes" id="UP000465812">
    <property type="component" value="Chromosome"/>
</dbReference>
<organism evidence="1 2">
    <name type="scientific">Mycobacterium mantenii</name>
    <dbReference type="NCBI Taxonomy" id="560555"/>
    <lineage>
        <taxon>Bacteria</taxon>
        <taxon>Bacillati</taxon>
        <taxon>Actinomycetota</taxon>
        <taxon>Actinomycetes</taxon>
        <taxon>Mycobacteriales</taxon>
        <taxon>Mycobacteriaceae</taxon>
        <taxon>Mycobacterium</taxon>
        <taxon>Mycobacterium avium complex (MAC)</taxon>
    </lineage>
</organism>
<dbReference type="EMBL" id="AP022590">
    <property type="protein sequence ID" value="BBY41357.1"/>
    <property type="molecule type" value="Genomic_DNA"/>
</dbReference>
<gene>
    <name evidence="1" type="ORF">MMAN_54910</name>
</gene>
<accession>A0ABM7K0H5</accession>
<evidence type="ECO:0000313" key="1">
    <source>
        <dbReference type="EMBL" id="BBY41357.1"/>
    </source>
</evidence>
<evidence type="ECO:0000313" key="2">
    <source>
        <dbReference type="Proteomes" id="UP000465812"/>
    </source>
</evidence>
<keyword evidence="2" id="KW-1185">Reference proteome</keyword>
<name>A0ABM7K0H5_MYCNT</name>